<protein>
    <recommendedName>
        <fullName evidence="4">LVIVD repeat-containing protein</fullName>
    </recommendedName>
</protein>
<feature type="chain" id="PRO_5040778733" description="LVIVD repeat-containing protein" evidence="1">
    <location>
        <begin position="22"/>
        <end position="564"/>
    </location>
</feature>
<comment type="caution">
    <text evidence="2">The sequence shown here is derived from an EMBL/GenBank/DDBJ whole genome shotgun (WGS) entry which is preliminary data.</text>
</comment>
<dbReference type="Pfam" id="PF08309">
    <property type="entry name" value="LVIVD"/>
    <property type="match status" value="3"/>
</dbReference>
<keyword evidence="3" id="KW-1185">Reference proteome</keyword>
<dbReference type="SUPFAM" id="SSF82171">
    <property type="entry name" value="DPP6 N-terminal domain-like"/>
    <property type="match status" value="1"/>
</dbReference>
<dbReference type="AlphaFoldDB" id="A0A9X1RY37"/>
<feature type="signal peptide" evidence="1">
    <location>
        <begin position="1"/>
        <end position="21"/>
    </location>
</feature>
<evidence type="ECO:0000313" key="3">
    <source>
        <dbReference type="Proteomes" id="UP001139414"/>
    </source>
</evidence>
<name>A0A9X1RY37_9FLAO</name>
<keyword evidence="1" id="KW-0732">Signal</keyword>
<dbReference type="Proteomes" id="UP001139414">
    <property type="component" value="Unassembled WGS sequence"/>
</dbReference>
<evidence type="ECO:0008006" key="4">
    <source>
        <dbReference type="Google" id="ProtNLM"/>
    </source>
</evidence>
<dbReference type="RefSeq" id="WP_229341413.1">
    <property type="nucleotide sequence ID" value="NZ_JAJBZG010000005.1"/>
</dbReference>
<dbReference type="EMBL" id="JAJBZG010000005">
    <property type="protein sequence ID" value="MCB7482016.1"/>
    <property type="molecule type" value="Genomic_DNA"/>
</dbReference>
<reference evidence="2" key="1">
    <citation type="submission" date="2021-10" db="EMBL/GenBank/DDBJ databases">
        <title>Gramella sp. ASW11-100T, isolated from marine sediment.</title>
        <authorList>
            <person name="Xia C."/>
        </authorList>
    </citation>
    <scope>NUCLEOTIDE SEQUENCE</scope>
    <source>
        <strain evidence="2">ASW11-100</strain>
    </source>
</reference>
<dbReference type="InterPro" id="IPR013211">
    <property type="entry name" value="LVIVD"/>
</dbReference>
<evidence type="ECO:0000256" key="1">
    <source>
        <dbReference type="SAM" id="SignalP"/>
    </source>
</evidence>
<accession>A0A9X1RY37</accession>
<organism evidence="2 3">
    <name type="scientific">Christiangramia sediminis</name>
    <dbReference type="NCBI Taxonomy" id="2881336"/>
    <lineage>
        <taxon>Bacteria</taxon>
        <taxon>Pseudomonadati</taxon>
        <taxon>Bacteroidota</taxon>
        <taxon>Flavobacteriia</taxon>
        <taxon>Flavobacteriales</taxon>
        <taxon>Flavobacteriaceae</taxon>
        <taxon>Christiangramia</taxon>
    </lineage>
</organism>
<gene>
    <name evidence="2" type="ORF">LGQ90_12150</name>
</gene>
<sequence length="564" mass="60185">MNKRLLGLSLFSALIFNSCQTEDSPAETQEQSDYNISTDASELQQAINFNETGVVGVANITNNRGMKAGSVFGIEQIASLEPPVLDGTALRATHVDVNGDFAYISYNKEGATYLGAIDVVNISDKYNPELVSRLTTSIADINSLFVDNNNYLVFTGASAKDNRGTGRRSLMGYLELANGDLDQSFSNESDDPRVNPISNLDYGNQGNAGVHILPYNGEAISISGDAGAISKLEYPGIMTAFDGNFTEEIGDLRYAALKNNTLAVLSGVDGLMNFTINDSFELISKISTAPLAAESKRTITWYGDNVLVSEGSQGVGIYNFEAGAKLASLPLKVNPEAAEINLEDKVTNAVSTDGNFIYMANGGAGLDIIKLNETLNPVAEGIAEIQGSANFVQAKGEYIYVASGSGLKILKVITPAVDEETGSFLACGDFNPYTGDKNFTIASGEEFSYNGIMTLKHLNVNGILNFCGEMLVEKSANLSSDSRINLVGNFKLGNHRSSENLVISANSIFKVEGTVEIHGDLQIASEGTLEFVGDDSKIYVSGKVQINSGGAVIGEFEDLNNKFD</sequence>
<evidence type="ECO:0000313" key="2">
    <source>
        <dbReference type="EMBL" id="MCB7482016.1"/>
    </source>
</evidence>
<proteinExistence type="predicted"/>